<dbReference type="OrthoDB" id="9805884at2"/>
<dbReference type="PANTHER" id="PTHR43386:SF26">
    <property type="entry name" value="ABC TRANSPORTER PERMEASE PROTEIN"/>
    <property type="match status" value="1"/>
</dbReference>
<keyword evidence="5 7" id="KW-1133">Transmembrane helix</keyword>
<keyword evidence="3" id="KW-1003">Cell membrane</keyword>
<accession>A0A1I1GD37</accession>
<evidence type="ECO:0000256" key="4">
    <source>
        <dbReference type="ARBA" id="ARBA00022692"/>
    </source>
</evidence>
<feature type="transmembrane region" description="Helical" evidence="7">
    <location>
        <begin position="285"/>
        <end position="309"/>
    </location>
</feature>
<evidence type="ECO:0000313" key="10">
    <source>
        <dbReference type="Proteomes" id="UP000199058"/>
    </source>
</evidence>
<feature type="domain" description="ABC transmembrane type-1" evidence="8">
    <location>
        <begin position="106"/>
        <end position="306"/>
    </location>
</feature>
<dbReference type="GO" id="GO:0055085">
    <property type="term" value="P:transmembrane transport"/>
    <property type="evidence" value="ECO:0007669"/>
    <property type="project" value="InterPro"/>
</dbReference>
<feature type="transmembrane region" description="Helical" evidence="7">
    <location>
        <begin position="110"/>
        <end position="133"/>
    </location>
</feature>
<dbReference type="InterPro" id="IPR000515">
    <property type="entry name" value="MetI-like"/>
</dbReference>
<comment type="subcellular location">
    <subcellularLocation>
        <location evidence="1 7">Cell membrane</location>
        <topology evidence="1 7">Multi-pass membrane protein</topology>
    </subcellularLocation>
</comment>
<proteinExistence type="inferred from homology"/>
<evidence type="ECO:0000259" key="8">
    <source>
        <dbReference type="PROSITE" id="PS50928"/>
    </source>
</evidence>
<dbReference type="InterPro" id="IPR035906">
    <property type="entry name" value="MetI-like_sf"/>
</dbReference>
<dbReference type="GO" id="GO:0005886">
    <property type="term" value="C:plasma membrane"/>
    <property type="evidence" value="ECO:0007669"/>
    <property type="project" value="UniProtKB-SubCell"/>
</dbReference>
<dbReference type="CDD" id="cd06261">
    <property type="entry name" value="TM_PBP2"/>
    <property type="match status" value="1"/>
</dbReference>
<keyword evidence="10" id="KW-1185">Reference proteome</keyword>
<keyword evidence="2 7" id="KW-0813">Transport</keyword>
<keyword evidence="6 7" id="KW-0472">Membrane</keyword>
<dbReference type="Pfam" id="PF00528">
    <property type="entry name" value="BPD_transp_1"/>
    <property type="match status" value="1"/>
</dbReference>
<dbReference type="RefSeq" id="WP_091961230.1">
    <property type="nucleotide sequence ID" value="NZ_FOLH01000002.1"/>
</dbReference>
<feature type="transmembrane region" description="Helical" evidence="7">
    <location>
        <begin position="233"/>
        <end position="251"/>
    </location>
</feature>
<gene>
    <name evidence="9" type="ORF">SAMN05660443_1434</name>
</gene>
<feature type="transmembrane region" description="Helical" evidence="7">
    <location>
        <begin position="35"/>
        <end position="57"/>
    </location>
</feature>
<evidence type="ECO:0000256" key="6">
    <source>
        <dbReference type="ARBA" id="ARBA00023136"/>
    </source>
</evidence>
<dbReference type="EMBL" id="FOLH01000002">
    <property type="protein sequence ID" value="SFC07243.1"/>
    <property type="molecule type" value="Genomic_DNA"/>
</dbReference>
<dbReference type="Proteomes" id="UP000199058">
    <property type="component" value="Unassembled WGS sequence"/>
</dbReference>
<dbReference type="InterPro" id="IPR050366">
    <property type="entry name" value="BP-dependent_transpt_permease"/>
</dbReference>
<evidence type="ECO:0000313" key="9">
    <source>
        <dbReference type="EMBL" id="SFC07243.1"/>
    </source>
</evidence>
<sequence length="318" mass="34901">MTKTTTSSQDPYQVEPWWQRILNSDLFYDFSRRPVVVLSAVMTLLIISASMLAPWIAPHTPFDPASLNLMDGFTPPMEPNAFTGNVYWLGTDSQGRDIFSAILYGARVSLLVGFAAVGFAAILGITLGLIAGYKGGWIDTVIMRIADVQLSFPAILIALLIFGITKSLIPRELQEQAAVYVLILSIGLSDWVQYARTVRSSTLAEKNKEYVQAARLFGVTWPRILLRHILPNVMGPVLVIGTIGLALAIILESTLSFLGVGVPATQPSLGTLIRVGNEYLFSGEWWITIFPGLTLLVLALSVNLLGDWLRDALNPRLR</sequence>
<dbReference type="PANTHER" id="PTHR43386">
    <property type="entry name" value="OLIGOPEPTIDE TRANSPORT SYSTEM PERMEASE PROTEIN APPC"/>
    <property type="match status" value="1"/>
</dbReference>
<evidence type="ECO:0000256" key="7">
    <source>
        <dbReference type="RuleBase" id="RU363032"/>
    </source>
</evidence>
<keyword evidence="4 7" id="KW-0812">Transmembrane</keyword>
<name>A0A1I1GD37_9GAMM</name>
<dbReference type="SUPFAM" id="SSF161098">
    <property type="entry name" value="MetI-like"/>
    <property type="match status" value="1"/>
</dbReference>
<evidence type="ECO:0000256" key="3">
    <source>
        <dbReference type="ARBA" id="ARBA00022475"/>
    </source>
</evidence>
<dbReference type="Pfam" id="PF12911">
    <property type="entry name" value="OppC_N"/>
    <property type="match status" value="1"/>
</dbReference>
<evidence type="ECO:0000256" key="2">
    <source>
        <dbReference type="ARBA" id="ARBA00022448"/>
    </source>
</evidence>
<dbReference type="InterPro" id="IPR025966">
    <property type="entry name" value="OppC_N"/>
</dbReference>
<feature type="transmembrane region" description="Helical" evidence="7">
    <location>
        <begin position="145"/>
        <end position="165"/>
    </location>
</feature>
<evidence type="ECO:0000256" key="1">
    <source>
        <dbReference type="ARBA" id="ARBA00004651"/>
    </source>
</evidence>
<dbReference type="PROSITE" id="PS50928">
    <property type="entry name" value="ABC_TM1"/>
    <property type="match status" value="1"/>
</dbReference>
<evidence type="ECO:0000256" key="5">
    <source>
        <dbReference type="ARBA" id="ARBA00022989"/>
    </source>
</evidence>
<protein>
    <submittedName>
        <fullName evidence="9">Peptide/nickel transport system permease protein</fullName>
    </submittedName>
</protein>
<reference evidence="9 10" key="1">
    <citation type="submission" date="2016-10" db="EMBL/GenBank/DDBJ databases">
        <authorList>
            <person name="de Groot N.N."/>
        </authorList>
    </citation>
    <scope>NUCLEOTIDE SEQUENCE [LARGE SCALE GENOMIC DNA]</scope>
    <source>
        <strain evidence="9 10">DSM 18438</strain>
    </source>
</reference>
<dbReference type="Gene3D" id="1.10.3720.10">
    <property type="entry name" value="MetI-like"/>
    <property type="match status" value="1"/>
</dbReference>
<dbReference type="STRING" id="1122252.SAMN05660443_1434"/>
<dbReference type="AlphaFoldDB" id="A0A1I1GD37"/>
<organism evidence="9 10">
    <name type="scientific">Marinospirillum celere</name>
    <dbReference type="NCBI Taxonomy" id="1122252"/>
    <lineage>
        <taxon>Bacteria</taxon>
        <taxon>Pseudomonadati</taxon>
        <taxon>Pseudomonadota</taxon>
        <taxon>Gammaproteobacteria</taxon>
        <taxon>Oceanospirillales</taxon>
        <taxon>Oceanospirillaceae</taxon>
        <taxon>Marinospirillum</taxon>
    </lineage>
</organism>
<comment type="similarity">
    <text evidence="7">Belongs to the binding-protein-dependent transport system permease family.</text>
</comment>